<reference evidence="2" key="1">
    <citation type="journal article" date="2018" name="Nat. Plants">
        <title>Whole-genome landscape of Medicago truncatula symbiotic genes.</title>
        <authorList>
            <person name="Pecrix Y."/>
            <person name="Staton S.E."/>
            <person name="Sallet E."/>
            <person name="Lelandais-Briere C."/>
            <person name="Moreau S."/>
            <person name="Carrere S."/>
            <person name="Blein T."/>
            <person name="Jardinaud M.F."/>
            <person name="Latrasse D."/>
            <person name="Zouine M."/>
            <person name="Zahm M."/>
            <person name="Kreplak J."/>
            <person name="Mayjonade B."/>
            <person name="Satge C."/>
            <person name="Perez M."/>
            <person name="Cauet S."/>
            <person name="Marande W."/>
            <person name="Chantry-Darmon C."/>
            <person name="Lopez-Roques C."/>
            <person name="Bouchez O."/>
            <person name="Berard A."/>
            <person name="Debelle F."/>
            <person name="Munos S."/>
            <person name="Bendahmane A."/>
            <person name="Berges H."/>
            <person name="Niebel A."/>
            <person name="Buitink J."/>
            <person name="Frugier F."/>
            <person name="Benhamed M."/>
            <person name="Crespi M."/>
            <person name="Gouzy J."/>
            <person name="Gamas P."/>
        </authorList>
    </citation>
    <scope>NUCLEOTIDE SEQUENCE [LARGE SCALE GENOMIC DNA]</scope>
    <source>
        <strain evidence="2">cv. Jemalong A17</strain>
    </source>
</reference>
<evidence type="ECO:0000313" key="2">
    <source>
        <dbReference type="Proteomes" id="UP000265566"/>
    </source>
</evidence>
<name>A0A396JJE2_MEDTR</name>
<evidence type="ECO:0000313" key="1">
    <source>
        <dbReference type="EMBL" id="RHN78339.1"/>
    </source>
</evidence>
<proteinExistence type="predicted"/>
<dbReference type="EMBL" id="PSQE01000001">
    <property type="protein sequence ID" value="RHN78339.1"/>
    <property type="molecule type" value="Genomic_DNA"/>
</dbReference>
<protein>
    <submittedName>
        <fullName evidence="1">Uncharacterized protein</fullName>
    </submittedName>
</protein>
<accession>A0A396JJE2</accession>
<dbReference type="Gramene" id="rna1881">
    <property type="protein sequence ID" value="RHN78339.1"/>
    <property type="gene ID" value="gene1881"/>
</dbReference>
<gene>
    <name evidence="1" type="ORF">MtrunA17_Chr1g0164411</name>
</gene>
<organism evidence="1 2">
    <name type="scientific">Medicago truncatula</name>
    <name type="common">Barrel medic</name>
    <name type="synonym">Medicago tribuloides</name>
    <dbReference type="NCBI Taxonomy" id="3880"/>
    <lineage>
        <taxon>Eukaryota</taxon>
        <taxon>Viridiplantae</taxon>
        <taxon>Streptophyta</taxon>
        <taxon>Embryophyta</taxon>
        <taxon>Tracheophyta</taxon>
        <taxon>Spermatophyta</taxon>
        <taxon>Magnoliopsida</taxon>
        <taxon>eudicotyledons</taxon>
        <taxon>Gunneridae</taxon>
        <taxon>Pentapetalae</taxon>
        <taxon>rosids</taxon>
        <taxon>fabids</taxon>
        <taxon>Fabales</taxon>
        <taxon>Fabaceae</taxon>
        <taxon>Papilionoideae</taxon>
        <taxon>50 kb inversion clade</taxon>
        <taxon>NPAAA clade</taxon>
        <taxon>Hologalegina</taxon>
        <taxon>IRL clade</taxon>
        <taxon>Trifolieae</taxon>
        <taxon>Medicago</taxon>
    </lineage>
</organism>
<dbReference type="Proteomes" id="UP000265566">
    <property type="component" value="Chromosome 1"/>
</dbReference>
<sequence length="56" mass="5893">MLAITFNTEFTLSGAPAMAKHVVLPAVLCIRMLSCGNVTFIPVNMNVIVGTTIGTL</sequence>
<comment type="caution">
    <text evidence="1">The sequence shown here is derived from an EMBL/GenBank/DDBJ whole genome shotgun (WGS) entry which is preliminary data.</text>
</comment>
<dbReference type="AlphaFoldDB" id="A0A396JJE2"/>